<dbReference type="GO" id="GO:0032259">
    <property type="term" value="P:methylation"/>
    <property type="evidence" value="ECO:0007669"/>
    <property type="project" value="UniProtKB-KW"/>
</dbReference>
<keyword evidence="9" id="KW-0677">Repeat</keyword>
<feature type="transmembrane region" description="Helical" evidence="16">
    <location>
        <begin position="4531"/>
        <end position="4550"/>
    </location>
</feature>
<feature type="transmembrane region" description="Helical" evidence="16">
    <location>
        <begin position="4268"/>
        <end position="4287"/>
    </location>
</feature>
<dbReference type="SUPFAM" id="SSF53335">
    <property type="entry name" value="S-adenosyl-L-methionine-dependent methyltransferases"/>
    <property type="match status" value="1"/>
</dbReference>
<feature type="region of interest" description="Disordered" evidence="15">
    <location>
        <begin position="2655"/>
        <end position="2683"/>
    </location>
</feature>
<keyword evidence="3" id="KW-0596">Phosphopantetheine</keyword>
<comment type="caution">
    <text evidence="21">The sequence shown here is derived from an EMBL/GenBank/DDBJ whole genome shotgun (WGS) entry which is preliminary data.</text>
</comment>
<dbReference type="InterPro" id="IPR036736">
    <property type="entry name" value="ACP-like_sf"/>
</dbReference>
<evidence type="ECO:0000256" key="13">
    <source>
        <dbReference type="ARBA" id="ARBA00023268"/>
    </source>
</evidence>
<evidence type="ECO:0000256" key="1">
    <source>
        <dbReference type="ARBA" id="ARBA00004141"/>
    </source>
</evidence>
<feature type="active site" description="Proton donor; for dehydratase activity" evidence="14">
    <location>
        <position position="1328"/>
    </location>
</feature>
<dbReference type="SMART" id="SM00827">
    <property type="entry name" value="PKS_AT"/>
    <property type="match status" value="1"/>
</dbReference>
<dbReference type="InterPro" id="IPR023213">
    <property type="entry name" value="CAT-like_dom_sf"/>
</dbReference>
<keyword evidence="11 16" id="KW-0472">Membrane</keyword>
<dbReference type="PRINTS" id="PR01036">
    <property type="entry name" value="TCRTETB"/>
</dbReference>
<evidence type="ECO:0000259" key="17">
    <source>
        <dbReference type="PROSITE" id="PS50075"/>
    </source>
</evidence>
<evidence type="ECO:0000256" key="14">
    <source>
        <dbReference type="PROSITE-ProRule" id="PRU01363"/>
    </source>
</evidence>
<dbReference type="GO" id="GO:0004315">
    <property type="term" value="F:3-oxoacyl-[acyl-carrier-protein] synthase activity"/>
    <property type="evidence" value="ECO:0007669"/>
    <property type="project" value="InterPro"/>
</dbReference>
<dbReference type="Pfam" id="PF00501">
    <property type="entry name" value="AMP-binding"/>
    <property type="match status" value="1"/>
</dbReference>
<proteinExistence type="predicted"/>
<accession>A0A9N9KQ72</accession>
<dbReference type="GO" id="GO:0008168">
    <property type="term" value="F:methyltransferase activity"/>
    <property type="evidence" value="ECO:0007669"/>
    <property type="project" value="UniProtKB-KW"/>
</dbReference>
<feature type="transmembrane region" description="Helical" evidence="16">
    <location>
        <begin position="4237"/>
        <end position="4256"/>
    </location>
</feature>
<dbReference type="InterPro" id="IPR050091">
    <property type="entry name" value="PKS_NRPS_Biosynth_Enz"/>
</dbReference>
<dbReference type="PANTHER" id="PTHR43775:SF20">
    <property type="entry name" value="HYBRID PKS-NRPS SYNTHETASE APDA"/>
    <property type="match status" value="1"/>
</dbReference>
<dbReference type="CDD" id="cd05930">
    <property type="entry name" value="A_NRPS"/>
    <property type="match status" value="1"/>
</dbReference>
<dbReference type="FunFam" id="1.20.1250.20:FF:000484">
    <property type="entry name" value="MFS general substrate transporter"/>
    <property type="match status" value="1"/>
</dbReference>
<feature type="transmembrane region" description="Helical" evidence="16">
    <location>
        <begin position="4354"/>
        <end position="4375"/>
    </location>
</feature>
<dbReference type="InterPro" id="IPR020806">
    <property type="entry name" value="PKS_PP-bd"/>
</dbReference>
<dbReference type="PROSITE" id="PS00455">
    <property type="entry name" value="AMP_BINDING"/>
    <property type="match status" value="1"/>
</dbReference>
<dbReference type="InterPro" id="IPR045851">
    <property type="entry name" value="AMP-bd_C_sf"/>
</dbReference>
<protein>
    <recommendedName>
        <fullName evidence="23">Polyketide synthase</fullName>
    </recommendedName>
</protein>
<dbReference type="InterPro" id="IPR000873">
    <property type="entry name" value="AMP-dep_synth/lig_dom"/>
</dbReference>
<dbReference type="CDD" id="cd19532">
    <property type="entry name" value="C_PKS-NRPS"/>
    <property type="match status" value="1"/>
</dbReference>
<keyword evidence="5" id="KW-0436">Ligase</keyword>
<dbReference type="GO" id="GO:0016020">
    <property type="term" value="C:membrane"/>
    <property type="evidence" value="ECO:0007669"/>
    <property type="project" value="UniProtKB-SubCell"/>
</dbReference>
<dbReference type="Pfam" id="PF08659">
    <property type="entry name" value="KR"/>
    <property type="match status" value="1"/>
</dbReference>
<dbReference type="SUPFAM" id="SSF47336">
    <property type="entry name" value="ACP-like"/>
    <property type="match status" value="1"/>
</dbReference>
<dbReference type="InterPro" id="IPR001227">
    <property type="entry name" value="Ac_transferase_dom_sf"/>
</dbReference>
<evidence type="ECO:0000313" key="22">
    <source>
        <dbReference type="Proteomes" id="UP000696280"/>
    </source>
</evidence>
<dbReference type="Gene3D" id="1.20.1720.10">
    <property type="entry name" value="Multidrug resistance protein D"/>
    <property type="match status" value="1"/>
</dbReference>
<gene>
    <name evidence="21" type="ORF">HYFRA_00007390</name>
</gene>
<dbReference type="Gene3D" id="3.30.559.30">
    <property type="entry name" value="Nonribosomal peptide synthetase, condensation domain"/>
    <property type="match status" value="1"/>
</dbReference>
<dbReference type="PROSITE" id="PS50075">
    <property type="entry name" value="CARRIER"/>
    <property type="match status" value="2"/>
</dbReference>
<dbReference type="PROSITE" id="PS50850">
    <property type="entry name" value="MFS"/>
    <property type="match status" value="1"/>
</dbReference>
<feature type="transmembrane region" description="Helical" evidence="16">
    <location>
        <begin position="4326"/>
        <end position="4348"/>
    </location>
</feature>
<comment type="subcellular location">
    <subcellularLocation>
        <location evidence="1">Membrane</location>
        <topology evidence="1">Multi-pass membrane protein</topology>
    </subcellularLocation>
</comment>
<dbReference type="InterPro" id="IPR016036">
    <property type="entry name" value="Malonyl_transacylase_ACP-bd"/>
</dbReference>
<dbReference type="Pfam" id="PF00668">
    <property type="entry name" value="Condensation"/>
    <property type="match status" value="1"/>
</dbReference>
<evidence type="ECO:0000256" key="7">
    <source>
        <dbReference type="ARBA" id="ARBA00022679"/>
    </source>
</evidence>
<evidence type="ECO:0000259" key="18">
    <source>
        <dbReference type="PROSITE" id="PS50850"/>
    </source>
</evidence>
<dbReference type="InterPro" id="IPR013968">
    <property type="entry name" value="PKS_KR"/>
</dbReference>
<dbReference type="InterPro" id="IPR014031">
    <property type="entry name" value="Ketoacyl_synth_C"/>
</dbReference>
<dbReference type="GO" id="GO:0004312">
    <property type="term" value="F:fatty acid synthase activity"/>
    <property type="evidence" value="ECO:0007669"/>
    <property type="project" value="TreeGrafter"/>
</dbReference>
<reference evidence="21" key="1">
    <citation type="submission" date="2021-07" db="EMBL/GenBank/DDBJ databases">
        <authorList>
            <person name="Durling M."/>
        </authorList>
    </citation>
    <scope>NUCLEOTIDE SEQUENCE</scope>
</reference>
<dbReference type="InterPro" id="IPR014030">
    <property type="entry name" value="Ketoacyl_synth_N"/>
</dbReference>
<dbReference type="SUPFAM" id="SSF52777">
    <property type="entry name" value="CoA-dependent acyltransferases"/>
    <property type="match status" value="2"/>
</dbReference>
<dbReference type="Proteomes" id="UP000696280">
    <property type="component" value="Unassembled WGS sequence"/>
</dbReference>
<feature type="domain" description="Carrier" evidence="17">
    <location>
        <begin position="3692"/>
        <end position="3772"/>
    </location>
</feature>
<dbReference type="InterPro" id="IPR006162">
    <property type="entry name" value="Ppantetheine_attach_site"/>
</dbReference>
<evidence type="ECO:0000256" key="3">
    <source>
        <dbReference type="ARBA" id="ARBA00022450"/>
    </source>
</evidence>
<dbReference type="Gene3D" id="3.40.366.10">
    <property type="entry name" value="Malonyl-Coenzyme A Acyl Carrier Protein, domain 2"/>
    <property type="match status" value="1"/>
</dbReference>
<dbReference type="Pfam" id="PF16197">
    <property type="entry name" value="KAsynt_C_assoc"/>
    <property type="match status" value="1"/>
</dbReference>
<dbReference type="InterPro" id="IPR011701">
    <property type="entry name" value="MFS"/>
</dbReference>
<dbReference type="InterPro" id="IPR001242">
    <property type="entry name" value="Condensation_dom"/>
</dbReference>
<dbReference type="Gene3D" id="3.40.47.10">
    <property type="match status" value="1"/>
</dbReference>
<evidence type="ECO:0000256" key="15">
    <source>
        <dbReference type="SAM" id="MobiDB-lite"/>
    </source>
</evidence>
<dbReference type="CDD" id="cd00833">
    <property type="entry name" value="PKS"/>
    <property type="match status" value="1"/>
</dbReference>
<dbReference type="Pfam" id="PF21089">
    <property type="entry name" value="PKS_DH_N"/>
    <property type="match status" value="1"/>
</dbReference>
<dbReference type="PROSITE" id="PS52019">
    <property type="entry name" value="PKS_MFAS_DH"/>
    <property type="match status" value="1"/>
</dbReference>
<evidence type="ECO:0000259" key="20">
    <source>
        <dbReference type="PROSITE" id="PS52019"/>
    </source>
</evidence>
<dbReference type="Gene3D" id="1.20.1250.20">
    <property type="entry name" value="MFS general substrate transporter like domains"/>
    <property type="match status" value="1"/>
</dbReference>
<feature type="compositionally biased region" description="Polar residues" evidence="15">
    <location>
        <begin position="2664"/>
        <end position="2683"/>
    </location>
</feature>
<dbReference type="CDD" id="cd02440">
    <property type="entry name" value="AdoMet_MTases"/>
    <property type="match status" value="1"/>
</dbReference>
<dbReference type="Gene3D" id="3.30.559.10">
    <property type="entry name" value="Chloramphenicol acetyltransferase-like domain"/>
    <property type="match status" value="1"/>
</dbReference>
<dbReference type="EMBL" id="CAJVRL010000043">
    <property type="protein sequence ID" value="CAG8951474.1"/>
    <property type="molecule type" value="Genomic_DNA"/>
</dbReference>
<dbReference type="InterPro" id="IPR042099">
    <property type="entry name" value="ANL_N_sf"/>
</dbReference>
<dbReference type="PROSITE" id="PS00012">
    <property type="entry name" value="PHOSPHOPANTETHEINE"/>
    <property type="match status" value="1"/>
</dbReference>
<dbReference type="Gene3D" id="3.40.50.12780">
    <property type="entry name" value="N-terminal domain of ligase-like"/>
    <property type="match status" value="1"/>
</dbReference>
<dbReference type="InterPro" id="IPR009081">
    <property type="entry name" value="PP-bd_ACP"/>
</dbReference>
<dbReference type="GO" id="GO:0031177">
    <property type="term" value="F:phosphopantetheine binding"/>
    <property type="evidence" value="ECO:0007669"/>
    <property type="project" value="InterPro"/>
</dbReference>
<dbReference type="InterPro" id="IPR020845">
    <property type="entry name" value="AMP-binding_CS"/>
</dbReference>
<dbReference type="Pfam" id="PF02801">
    <property type="entry name" value="Ketoacyl-synt_C"/>
    <property type="match status" value="1"/>
</dbReference>
<dbReference type="Gene3D" id="3.40.50.720">
    <property type="entry name" value="NAD(P)-binding Rossmann-like Domain"/>
    <property type="match status" value="2"/>
</dbReference>
<keyword evidence="10 16" id="KW-1133">Transmembrane helix</keyword>
<evidence type="ECO:0000313" key="21">
    <source>
        <dbReference type="EMBL" id="CAG8951474.1"/>
    </source>
</evidence>
<dbReference type="InterPro" id="IPR014043">
    <property type="entry name" value="Acyl_transferase_dom"/>
</dbReference>
<feature type="region of interest" description="Disordered" evidence="15">
    <location>
        <begin position="4142"/>
        <end position="4190"/>
    </location>
</feature>
<evidence type="ECO:0008006" key="23">
    <source>
        <dbReference type="Google" id="ProtNLM"/>
    </source>
</evidence>
<dbReference type="FunFam" id="3.40.47.10:FF:000019">
    <property type="entry name" value="Polyketide synthase type I"/>
    <property type="match status" value="1"/>
</dbReference>
<keyword evidence="13" id="KW-0511">Multifunctional enzyme</keyword>
<feature type="transmembrane region" description="Helical" evidence="16">
    <location>
        <begin position="4426"/>
        <end position="4443"/>
    </location>
</feature>
<dbReference type="Gene3D" id="1.10.1200.10">
    <property type="entry name" value="ACP-like"/>
    <property type="match status" value="1"/>
</dbReference>
<keyword evidence="4" id="KW-0597">Phosphoprotein</keyword>
<dbReference type="Pfam" id="PF00109">
    <property type="entry name" value="ketoacyl-synt"/>
    <property type="match status" value="1"/>
</dbReference>
<feature type="domain" description="Ketosynthase family 3 (KS3)" evidence="19">
    <location>
        <begin position="188"/>
        <end position="626"/>
    </location>
</feature>
<dbReference type="Gene3D" id="3.10.129.110">
    <property type="entry name" value="Polyketide synthase dehydratase"/>
    <property type="match status" value="1"/>
</dbReference>
<dbReference type="Pfam" id="PF00698">
    <property type="entry name" value="Acyl_transf_1"/>
    <property type="match status" value="1"/>
</dbReference>
<evidence type="ECO:0000256" key="9">
    <source>
        <dbReference type="ARBA" id="ARBA00022737"/>
    </source>
</evidence>
<feature type="transmembrane region" description="Helical" evidence="16">
    <location>
        <begin position="4464"/>
        <end position="4489"/>
    </location>
</feature>
<evidence type="ECO:0000256" key="6">
    <source>
        <dbReference type="ARBA" id="ARBA00022603"/>
    </source>
</evidence>
<name>A0A9N9KQ72_9HELO</name>
<dbReference type="InterPro" id="IPR020807">
    <property type="entry name" value="PKS_DH"/>
</dbReference>
<dbReference type="CDD" id="cd17502">
    <property type="entry name" value="MFS_Azr1_MDR_like"/>
    <property type="match status" value="1"/>
</dbReference>
<dbReference type="Pfam" id="PF08242">
    <property type="entry name" value="Methyltransf_12"/>
    <property type="match status" value="1"/>
</dbReference>
<dbReference type="Gene3D" id="3.30.300.30">
    <property type="match status" value="1"/>
</dbReference>
<evidence type="ECO:0000256" key="2">
    <source>
        <dbReference type="ARBA" id="ARBA00022448"/>
    </source>
</evidence>
<dbReference type="Pfam" id="PF07690">
    <property type="entry name" value="MFS_1"/>
    <property type="match status" value="1"/>
</dbReference>
<dbReference type="GO" id="GO:0016874">
    <property type="term" value="F:ligase activity"/>
    <property type="evidence" value="ECO:0007669"/>
    <property type="project" value="UniProtKB-KW"/>
</dbReference>
<feature type="transmembrane region" description="Helical" evidence="16">
    <location>
        <begin position="4673"/>
        <end position="4690"/>
    </location>
</feature>
<dbReference type="PANTHER" id="PTHR43775">
    <property type="entry name" value="FATTY ACID SYNTHASE"/>
    <property type="match status" value="1"/>
</dbReference>
<feature type="transmembrane region" description="Helical" evidence="16">
    <location>
        <begin position="4556"/>
        <end position="4584"/>
    </location>
</feature>
<sequence>MATRASNTNRTLLPTPHAETTQAHAIQAVEWWNGGTVECGNSSINCGSTLVPWHEAGQNGFMDTPMRSTISVDVDRGTFGEPFAQVSSSTISVNRIQTSVPLTSRFTNRDPAERQFDRYPNNVCCGSELSLYSKMIIRTVVDVFRGPTSIYRKSNEHSSFNFVLRNFWPFTSNSATFQITSRMVSYNDEPIAVVGIGCRFPGDSTNPSKLWDLLSEPRDVLTKIPVERFNPEGFYHPDGMHHGTTDVQESYLLSDDHRHFDAQFFNINPLEANSMDPQQRLLLETIYESLESAGLPLESLQGSPTGVFVGLMCEEYSNHLLRDPDTTPIYMSTGTARSIMSNRISYFFDWHGPSMTIDTACSSSLVAVHQAVGALHAGESRVAVAAGANLILSPEPYIGESKLKMLSPGSRSRMWDSEADGYARGDGIASVVLKTLSAALEDGDDIECIIRSSGVNQDGRTTGITMPSAGAQASLIQQTYAKVGLDPRKETDRCQYFEAHGTGTPVGDPIEAEAIHTVFFGAGDPKGQSRASQKLYVGSIKTVVGHTEGTAGLAGVIKASLALKNKVIPPNLLFKKLNPKIRPFYSNIEVPVTALPWPAVLRGQPRRASVNSFGFGGTNAHVILESYELPHTKPTKTSSTLSTSMPFVFSAATSQSLAQMLARYSAYLKINTSLSLRDLLYTLHSKRSNLPVRSSVSASTVDQLSSSIDLIVSEKESIGNRMSIMPPSILGIFTGQGAQWANMGRELINGSPYVEKIIGRLDRRLAGLPIDDRPSWTLREELLVEQSQSRLHQAEISQPLCTAVQIILVDLLYEAGLKFKAVVGHSSGEIGAAYAAGYLSACDAIIIAYYRGLYAHLGRATKQGAMLAAGTSPDDAIDLCSFPELEGRICVAACNSSNSVTLSGDADAIEEVKAILEDEGKFARILRVDTAYHSHHMKACSDSYTRALTACNIEVLSPANSACIWYSSVDNIAMNNVRTDLKSAYWNNNMLNPVLYSDAIKTAIANSGPFNLAIEIGPHPTLQGPTLQTFQDVTTDTLPYTGTLKRGGDAMTTLSDALGFVWEHFGSESLQIPHLNDILSGTNEAPMVLKGLPSYSWDHDRVFWFESRSTKMYRTRSTHAHELLGTVCEDSNEDSLRWKNLLRPSEIQWLSGHMLQGQMVFPAAGYVVTAMEAAKELAKGQSIKLLEVRDLTIVKSMTFEEDLGVEILFVLTNIETQDSLATAKFTYHAGLGKSPDTLTLMASGSVQLVFGDSVASLLPPKTYQPSNLVDVDQDLFYESLAQLGYGYSGPFRALFDMKRKLDVGTGLLANPHSLIPGTSLIIHPGLLDATFQSLFLAFCWPGDGSLKELHVPTKIKSIKINPTLCQNLKDEADLPFNCFLMERSRERVSGDVSVYVSGGNDAVLQVQGVEVVPFAPSSPALDRALFSRIDWGLAAVDGELAAADDQPTNEEYQFSSVAEQTALYYMQKLLDEVSDSEWAQSEWHHAHLRHYADDTISKVQNSRVTFWKKEWLDNSKEDIIEMGNRYPNSFELELIRTVGENLPAAVRGERQILEFMMHNSMLQRLYAEGIGLGEQTVFLGRMAKQVVHRYPQTNILEIGAGTGGATKSALKEMNEAFTSYTFTDISPAFFENAQQVFEEYSNRMTFKVLDIEKDVESQGFIPGSYDVIIASLVLHATKNIEITLRNVRRLLKPGGFLLMCELTSPPPLRMGFIFSGLPGWWLGVDDDRTLSPCINPTQWDAVLRKTGFSGVDSMTPEVDFMVRPGFVIASQAVDDRIVALRQPLASPPAVANVPKIIIIGGKESQVVDPVGEIMSPYCNQIHKIDTLEDIEENTVTPLSAILILADLDVPTFQSITKRSLSGIKLLFKKARTVLWVTRGSRAAVPYSNIAVGFGRSLAEELPHVRLQFLDLDHTQAADPKVIAEFLLMGHLLDVWENMRVQGNMLWSKEPEISQHNSRMFVPRLIADKPRNDVYNSGRRLITKEVDPAQFPVQLYRSKASYSIKENLEADLPVDTIFLKVTHSILSPIQVSRTTFLYLVVGTEVKTRKNVLAFSKVNASMVQVPSEWIADCNVPAGQEAQVLRFAGFHLIAQAVVPSDSPSTTFVIHEPEVGMTPILSKIAAERNLKIRFTTHIPENSNLSGPWIFIHPMLTNDDIKQSLPEDISVFLDMTVLTHVRSIIEPCIPSWCRVISLASVFGENARVSGQDPSVRVSKFFAGLSEALISNTKIPVAPVIRVEDVIKVSNLENLTVVDWTESSTLPVPLSPVDSRNLFASNKTYILFGLTSNLGQSLVTWMVQRGARHVVLTSRHPNVDSAWIRSLERIGASIKVFANDITEKLSLQKLCREIRDQWPQVGGIANGAMVLQDTLIRDLDIETLVKVLKPKVDGSGYLDEIFHDDKLEFCVFFSSLAGIYGNRGQSNYSAANAFMAALAAQRRSRGQAASILHLGAVMGAGYAIITFYIVSREGSSALLRSIDRAGWLWLSERDVHQSFAEAIVRGQSDFEDPHKCEVLVGARRVEPEEGLERQWFDNPKFQHCANQHGSVAAKSNDSASTVSLKSQLLIVTTEKEAYEIIKVKLKVSLQLQDLSGDKQKAILSQGADQLGMDSLIAVEIRSWFLKEYLVDIQVLKILGGATIGEILDLALEKLPQELTPNIRLSDPDKSNPSGRETPASESRVSATNSVTLSIEGKESISAVPTTSSASTTSVDELHFLRTEAMGFGQSRFWSLRNILEDQTTFNIVCSGSLSGPLRISQLEKAVSKVAQVHEVLRTAFFESKDHGYVQGILPQSRIQLEHQSITNEREFSREHDAMRAHVFDLEQGDTFRFKVLSLNSTSHFLIIGYHHIIMDGVSLEVFLSDLAKVYGDQKLESPPQSYCDFSLEERENVTAGRMNTELAYWKDSFSDIPPPLPLLPFSQTRWRQNLSTYNFVKSEVKIDAKLATKIKNVCKEQKVTPFHFYLAAFKSMLFRILDTEEICIGMADANRINSTIISSLGMFMNLLPLIFRTDPSQEFKDALKEARMKAYSALANGNVPFNVLLEILDVPRSASHSPLFQAFINYRQGVQEKRYIGDCEVEGLNYQIARSSYDISLDIIDNPGGDSTISFMLQESLYSQSDSKRILEYFMNIVEGVSSNPSLNIGLIPIFSASSIQEALALGRGPDIDSKWDITLGHQIDSIIKDRESDIALRDEVGKMTFKDMSRRMNQISAALFSCNIQPQSIIGVLQEPTSDWICSLLAIWKLGHIYLPLDTQIPHARLSIMALDCKPAVILFHNPTLQIASSLTRENMKKLNISCLSDEPAPPLTNRATPQSLAAIIYTSGSTGIPKGILLKHSSLVNQMEQYVTDLSITHQVVMQQSAFSFDLSLWEMLMGLTCGGSVYVVPNSKRRDPISITKLITEEGITLTLATPTEYLSWLKYGSSLKSSKLAYALSGGEALTPNIKQAFYNLSKSGLRLFNFYGPAESTISCHTAEIDYTEPVSMTSSNPIPAGFTIRNTSTYILDENLKPLPVGFTGEVAIGGAAVADGYFNNDELNARTFPENPHATSSDLLDKGWKKMLRTGDRGRLREDGALILEGRMSGDTQVKFLGVRIELQDIENTILQAAQPALSEAVVSFCAESNILVAHVVFSAEHPLEDRAGFLKRLLPSLPLAQYMRPAIIIPLESLPITAHSKIDRMLIQKLPIPQVQRSTLAHPLTDTEQQLKEIWESVLAKEVVGFNDFTSDTDFFHAGGNSGILVRVQALVRERFDVVIPLIDFFEASTIGAMASKIEKAVPEGSIDWDEETSVSAISSSSIAAEPLTKTSTSTGKMVLLTGATGFLGRKILETLINDTGISKVCCVLRGENRIPFKSDKLMVYSGNLTAPLLGLHEDTFKTLAQEVDIIIHSGAQRSFWEYYQLLRRANVSSTKELAKMAAARRIPIQYISSGGVLKFDNSAPPTDGSDGYVASKWASEKILEKAAKAFGIPITIHRTLPTAQTSGSSSAILEQFLDLTRQMKVLPFATGWTGEMHLLPLDTVTTAICKMASQEQAAETGPRYIHHHAEVKLPASELSGYLESHIGEKGDFARMPGLEWIGKIKQMGFGYLISSQKMTLEADGKDFSSSGSLVVHDCAILFNVTTTMPTPAVDSYKAAHTAASPLTMATATTAPNLSPSPSMPSQDNVQKTTDETPVIQDDGPGPATNKSEPAQENVDAGKSKRGVAFWSIIVALCVTSVLSSLEGTVVSTALPTIVERLGGQEIYIWAVNSYFLTSMVFQPLYGQMANILGRRNLMIFATTIFIVGSAICGAAQNMSMLIAGRAIQGVGGGGLNMLTNLIISDIVPLRERGSFMAYLFATVIIGTGIGPFVGGIIVQRTTWRWVFFLNLPMGGLALLLTILFLRVTYKKDSSISHRLKRIDFIGNAVFIPSVVAILLALTWGGTTLPWSSWRVVLPLVLGFVGLGLFSTFESSRFCVEPTMPPKLFMNRTSASAFALAFIQTALLYWVIYYLPIYFQGVYGSSPSRSGIQLLPTVLIMIPFAAISGKLLTRFGKYRPFHWAGFSLAMIGLGCFTLLGPRSSTAAWVCYQGIIAAGLGLISSTTLPAVLAPLGEQDVATATGTWAFLRSFGIIWGVSIPGAVFNNRFSQLVTQIADPATRALLQDGGAYEHATKDFVDSFSDRPILRAQIIAGYNESLRRVWQVAIAVAGLAFLLVFVEKEVALRTGLKTDYGIEERKKEKAGEAV</sequence>
<dbReference type="SUPFAM" id="SSF55048">
    <property type="entry name" value="Probable ACP-binding domain of malonyl-CoA ACP transacylase"/>
    <property type="match status" value="1"/>
</dbReference>
<feature type="compositionally biased region" description="Polar residues" evidence="15">
    <location>
        <begin position="4142"/>
        <end position="4162"/>
    </location>
</feature>
<dbReference type="SUPFAM" id="SSF56801">
    <property type="entry name" value="Acetyl-CoA synthetase-like"/>
    <property type="match status" value="1"/>
</dbReference>
<dbReference type="SMART" id="SM00825">
    <property type="entry name" value="PKS_KS"/>
    <property type="match status" value="1"/>
</dbReference>
<dbReference type="GO" id="GO:0022857">
    <property type="term" value="F:transmembrane transporter activity"/>
    <property type="evidence" value="ECO:0007669"/>
    <property type="project" value="InterPro"/>
</dbReference>
<dbReference type="InterPro" id="IPR032821">
    <property type="entry name" value="PKS_assoc"/>
</dbReference>
<dbReference type="InterPro" id="IPR020846">
    <property type="entry name" value="MFS_dom"/>
</dbReference>
<dbReference type="InterPro" id="IPR036291">
    <property type="entry name" value="NAD(P)-bd_dom_sf"/>
</dbReference>
<evidence type="ECO:0000256" key="5">
    <source>
        <dbReference type="ARBA" id="ARBA00022598"/>
    </source>
</evidence>
<dbReference type="InterPro" id="IPR013120">
    <property type="entry name" value="FAR_NAD-bd"/>
</dbReference>
<feature type="transmembrane region" description="Helical" evidence="16">
    <location>
        <begin position="4501"/>
        <end position="4519"/>
    </location>
</feature>
<dbReference type="InterPro" id="IPR029063">
    <property type="entry name" value="SAM-dependent_MTases_sf"/>
</dbReference>
<dbReference type="InterPro" id="IPR016035">
    <property type="entry name" value="Acyl_Trfase/lysoPLipase"/>
</dbReference>
<evidence type="ECO:0000259" key="19">
    <source>
        <dbReference type="PROSITE" id="PS52004"/>
    </source>
</evidence>
<dbReference type="Gene3D" id="3.40.50.150">
    <property type="entry name" value="Vaccinia Virus protein VP39"/>
    <property type="match status" value="1"/>
</dbReference>
<evidence type="ECO:0000256" key="10">
    <source>
        <dbReference type="ARBA" id="ARBA00022989"/>
    </source>
</evidence>
<dbReference type="PROSITE" id="PS52004">
    <property type="entry name" value="KS3_2"/>
    <property type="match status" value="1"/>
</dbReference>
<feature type="transmembrane region" description="Helical" evidence="16">
    <location>
        <begin position="4596"/>
        <end position="4615"/>
    </location>
</feature>
<dbReference type="InterPro" id="IPR057326">
    <property type="entry name" value="KR_dom"/>
</dbReference>
<evidence type="ECO:0000256" key="12">
    <source>
        <dbReference type="ARBA" id="ARBA00023180"/>
    </source>
</evidence>
<dbReference type="InterPro" id="IPR013217">
    <property type="entry name" value="Methyltransf_12"/>
</dbReference>
<dbReference type="Pfam" id="PF07993">
    <property type="entry name" value="NAD_binding_4"/>
    <property type="match status" value="1"/>
</dbReference>
<dbReference type="SUPFAM" id="SSF52151">
    <property type="entry name" value="FabD/lysophospholipase-like"/>
    <property type="match status" value="1"/>
</dbReference>
<feature type="region of interest" description="C-terminal hotdog fold" evidence="14">
    <location>
        <begin position="1268"/>
        <end position="1420"/>
    </location>
</feature>
<feature type="domain" description="Major facilitator superfamily (MFS) profile" evidence="18">
    <location>
        <begin position="4203"/>
        <end position="4694"/>
    </location>
</feature>
<feature type="region of interest" description="N-terminal hotdog fold" evidence="14">
    <location>
        <begin position="1121"/>
        <end position="1253"/>
    </location>
</feature>
<dbReference type="InterPro" id="IPR049900">
    <property type="entry name" value="PKS_mFAS_DH"/>
</dbReference>
<keyword evidence="6" id="KW-0489">Methyltransferase</keyword>
<evidence type="ECO:0000256" key="16">
    <source>
        <dbReference type="SAM" id="Phobius"/>
    </source>
</evidence>
<dbReference type="SUPFAM" id="SSF53901">
    <property type="entry name" value="Thiolase-like"/>
    <property type="match status" value="1"/>
</dbReference>
<dbReference type="InterPro" id="IPR049552">
    <property type="entry name" value="PKS_DH_N"/>
</dbReference>
<dbReference type="OrthoDB" id="329835at2759"/>
<evidence type="ECO:0000256" key="11">
    <source>
        <dbReference type="ARBA" id="ARBA00023136"/>
    </source>
</evidence>
<dbReference type="InterPro" id="IPR020841">
    <property type="entry name" value="PKS_Beta-ketoAc_synthase_dom"/>
</dbReference>
<evidence type="ECO:0000256" key="8">
    <source>
        <dbReference type="ARBA" id="ARBA00022692"/>
    </source>
</evidence>
<dbReference type="SMART" id="SM00822">
    <property type="entry name" value="PKS_KR"/>
    <property type="match status" value="1"/>
</dbReference>
<dbReference type="Pfam" id="PF00550">
    <property type="entry name" value="PP-binding"/>
    <property type="match status" value="1"/>
</dbReference>
<dbReference type="Pfam" id="PF14765">
    <property type="entry name" value="PS-DH"/>
    <property type="match status" value="1"/>
</dbReference>
<dbReference type="InterPro" id="IPR016039">
    <property type="entry name" value="Thiolase-like"/>
</dbReference>
<dbReference type="PROSITE" id="PS00606">
    <property type="entry name" value="KS3_1"/>
    <property type="match status" value="1"/>
</dbReference>
<keyword evidence="8 16" id="KW-0812">Transmembrane</keyword>
<feature type="domain" description="PKS/mFAS DH" evidence="20">
    <location>
        <begin position="1121"/>
        <end position="1420"/>
    </location>
</feature>
<dbReference type="SMART" id="SM00823">
    <property type="entry name" value="PKS_PP"/>
    <property type="match status" value="2"/>
</dbReference>
<keyword evidence="2" id="KW-0813">Transport</keyword>
<feature type="domain" description="Carrier" evidence="17">
    <location>
        <begin position="2571"/>
        <end position="2648"/>
    </location>
</feature>
<dbReference type="SMART" id="SM00826">
    <property type="entry name" value="PKS_DH"/>
    <property type="match status" value="1"/>
</dbReference>
<evidence type="ECO:0000256" key="4">
    <source>
        <dbReference type="ARBA" id="ARBA00022553"/>
    </source>
</evidence>
<dbReference type="InterPro" id="IPR042104">
    <property type="entry name" value="PKS_dehydratase_sf"/>
</dbReference>
<dbReference type="GO" id="GO:0009403">
    <property type="term" value="P:toxin biosynthetic process"/>
    <property type="evidence" value="ECO:0007669"/>
    <property type="project" value="UniProtKB-ARBA"/>
</dbReference>
<organism evidence="21 22">
    <name type="scientific">Hymenoscyphus fraxineus</name>
    <dbReference type="NCBI Taxonomy" id="746836"/>
    <lineage>
        <taxon>Eukaryota</taxon>
        <taxon>Fungi</taxon>
        <taxon>Dikarya</taxon>
        <taxon>Ascomycota</taxon>
        <taxon>Pezizomycotina</taxon>
        <taxon>Leotiomycetes</taxon>
        <taxon>Helotiales</taxon>
        <taxon>Helotiaceae</taxon>
        <taxon>Hymenoscyphus</taxon>
    </lineage>
</organism>
<dbReference type="InterPro" id="IPR036259">
    <property type="entry name" value="MFS_trans_sf"/>
</dbReference>
<dbReference type="GO" id="GO:0006633">
    <property type="term" value="P:fatty acid biosynthetic process"/>
    <property type="evidence" value="ECO:0007669"/>
    <property type="project" value="InterPro"/>
</dbReference>
<dbReference type="InterPro" id="IPR018201">
    <property type="entry name" value="Ketoacyl_synth_AS"/>
</dbReference>
<feature type="transmembrane region" description="Helical" evidence="16">
    <location>
        <begin position="4293"/>
        <end position="4314"/>
    </location>
</feature>
<dbReference type="SUPFAM" id="SSF103473">
    <property type="entry name" value="MFS general substrate transporter"/>
    <property type="match status" value="1"/>
</dbReference>
<keyword evidence="12" id="KW-0325">Glycoprotein</keyword>
<keyword evidence="7" id="KW-0808">Transferase</keyword>
<keyword evidence="22" id="KW-1185">Reference proteome</keyword>
<dbReference type="SUPFAM" id="SSF51735">
    <property type="entry name" value="NAD(P)-binding Rossmann-fold domains"/>
    <property type="match status" value="2"/>
</dbReference>
<feature type="active site" description="Proton acceptor; for dehydratase activity" evidence="14">
    <location>
        <position position="1153"/>
    </location>
</feature>
<feature type="transmembrane region" description="Helical" evidence="16">
    <location>
        <begin position="4395"/>
        <end position="4414"/>
    </location>
</feature>
<dbReference type="InterPro" id="IPR049551">
    <property type="entry name" value="PKS_DH_C"/>
</dbReference>